<evidence type="ECO:0000259" key="1">
    <source>
        <dbReference type="PROSITE" id="PS50878"/>
    </source>
</evidence>
<gene>
    <name evidence="3" type="primary">ltrA</name>
    <name evidence="2" type="ORF">HYG85_02880</name>
    <name evidence="3" type="ORF">HYG85_07055</name>
</gene>
<dbReference type="KEGG" id="vgu:HYG85_07055"/>
<organism evidence="3 4">
    <name type="scientific">Vallitalea guaymasensis</name>
    <dbReference type="NCBI Taxonomy" id="1185412"/>
    <lineage>
        <taxon>Bacteria</taxon>
        <taxon>Bacillati</taxon>
        <taxon>Bacillota</taxon>
        <taxon>Clostridia</taxon>
        <taxon>Lachnospirales</taxon>
        <taxon>Vallitaleaceae</taxon>
        <taxon>Vallitalea</taxon>
    </lineage>
</organism>
<keyword evidence="3" id="KW-0808">Transferase</keyword>
<dbReference type="NCBIfam" id="TIGR04416">
    <property type="entry name" value="group_II_RT_mat"/>
    <property type="match status" value="1"/>
</dbReference>
<dbReference type="PANTHER" id="PTHR34047:SF8">
    <property type="entry name" value="PROTEIN YKFC"/>
    <property type="match status" value="1"/>
</dbReference>
<dbReference type="AlphaFoldDB" id="A0A8J8MFC4"/>
<dbReference type="InterPro" id="IPR030931">
    <property type="entry name" value="Group_II_RT_mat"/>
</dbReference>
<dbReference type="GO" id="GO:0003964">
    <property type="term" value="F:RNA-directed DNA polymerase activity"/>
    <property type="evidence" value="ECO:0007669"/>
    <property type="project" value="UniProtKB-KW"/>
</dbReference>
<dbReference type="SUPFAM" id="SSF56672">
    <property type="entry name" value="DNA/RNA polymerases"/>
    <property type="match status" value="1"/>
</dbReference>
<dbReference type="Gene3D" id="3.30.70.270">
    <property type="match status" value="1"/>
</dbReference>
<dbReference type="EMBL" id="CP058561">
    <property type="protein sequence ID" value="QUH31952.1"/>
    <property type="molecule type" value="Genomic_DNA"/>
</dbReference>
<keyword evidence="3" id="KW-0548">Nucleotidyltransferase</keyword>
<name>A0A8J8MFC4_9FIRM</name>
<dbReference type="PANTHER" id="PTHR34047">
    <property type="entry name" value="NUCLEAR INTRON MATURASE 1, MITOCHONDRIAL-RELATED"/>
    <property type="match status" value="1"/>
</dbReference>
<protein>
    <submittedName>
        <fullName evidence="3">Group II intron reverse transcriptase/maturase</fullName>
        <ecNumber evidence="3">2.7.7.49</ecNumber>
    </submittedName>
</protein>
<dbReference type="CDD" id="cd01651">
    <property type="entry name" value="RT_G2_intron"/>
    <property type="match status" value="1"/>
</dbReference>
<reference evidence="3 4" key="1">
    <citation type="submission" date="2020-07" db="EMBL/GenBank/DDBJ databases">
        <title>Vallitalea guaymasensis genome.</title>
        <authorList>
            <person name="Postec A."/>
        </authorList>
    </citation>
    <scope>NUCLEOTIDE SEQUENCE [LARGE SCALE GENOMIC DNA]</scope>
    <source>
        <strain evidence="3 4">Ra1766G1</strain>
    </source>
</reference>
<proteinExistence type="predicted"/>
<evidence type="ECO:0000313" key="2">
    <source>
        <dbReference type="EMBL" id="QUH31903.1"/>
    </source>
</evidence>
<dbReference type="InterPro" id="IPR043128">
    <property type="entry name" value="Rev_trsase/Diguanyl_cyclase"/>
</dbReference>
<keyword evidence="4" id="KW-1185">Reference proteome</keyword>
<feature type="domain" description="Reverse transcriptase" evidence="1">
    <location>
        <begin position="98"/>
        <end position="324"/>
    </location>
</feature>
<dbReference type="Proteomes" id="UP000677305">
    <property type="component" value="Chromosome"/>
</dbReference>
<accession>A0A8J8MFC4</accession>
<dbReference type="PROSITE" id="PS50878">
    <property type="entry name" value="RT_POL"/>
    <property type="match status" value="1"/>
</dbReference>
<evidence type="ECO:0000313" key="4">
    <source>
        <dbReference type="Proteomes" id="UP000677305"/>
    </source>
</evidence>
<keyword evidence="3" id="KW-0695">RNA-directed DNA polymerase</keyword>
<dbReference type="KEGG" id="vgu:HYG85_02880"/>
<dbReference type="InterPro" id="IPR051083">
    <property type="entry name" value="GrpII_Intron_Splice-Mob/Def"/>
</dbReference>
<evidence type="ECO:0000313" key="3">
    <source>
        <dbReference type="EMBL" id="QUH31952.1"/>
    </source>
</evidence>
<dbReference type="EMBL" id="CP058561">
    <property type="protein sequence ID" value="QUH31903.1"/>
    <property type="molecule type" value="Genomic_DNA"/>
</dbReference>
<sequence>MKETEKYVKSRQLHKEDYSLESKVELDGKEKVHSISLTSDRKQNDENVYTSALLERILDKDNMNEAFKRVKKNKGSHGIDKLTVDELLTYLQEHGADLKESILEGKYIPQPVRRVEIPKDNGKKRQLGIPTVVDRVIQQAIAQVLSPIFEEIFSEYSYGFRPNRGCHDALKQCKTYINDGYRYAIDLDLEAYFDTVNHDKLIGLIYKQVKDVRVISLIRKYLQAGVMKDGVISKPPKGVPQGGNLSPLLSNIMLNELDVELETRGLRFVRYADDCNIYVKSLKAAHRVMASITKFIEGRLKLKVNQEKSKVGRPWKLKFLGYSFYCVKGGVDFRVHEKSIRKLKEKIKYLTGRSRIGNIKATYIKIKQVIVGWINYFKLAKMKDKMRQLDEWLRSRLRMCYWKQWKKIKTKYKNLRKLGIDEGKAWEFANTRKGYWRTAHSPILSKTITNAKLKKSGLVSLTEIYAQVC</sequence>
<dbReference type="InterPro" id="IPR000477">
    <property type="entry name" value="RT_dom"/>
</dbReference>
<dbReference type="EC" id="2.7.7.49" evidence="3"/>
<dbReference type="Pfam" id="PF00078">
    <property type="entry name" value="RVT_1"/>
    <property type="match status" value="1"/>
</dbReference>
<dbReference type="InterPro" id="IPR013597">
    <property type="entry name" value="Mat_intron_G2"/>
</dbReference>
<dbReference type="Pfam" id="PF08388">
    <property type="entry name" value="GIIM"/>
    <property type="match status" value="1"/>
</dbReference>
<dbReference type="InterPro" id="IPR043502">
    <property type="entry name" value="DNA/RNA_pol_sf"/>
</dbReference>